<comment type="caution">
    <text evidence="1">The sequence shown here is derived from an EMBL/GenBank/DDBJ whole genome shotgun (WGS) entry which is preliminary data.</text>
</comment>
<name>A0A7W6NKC6_9HYPH</name>
<evidence type="ECO:0000313" key="1">
    <source>
        <dbReference type="EMBL" id="MBB4064733.1"/>
    </source>
</evidence>
<keyword evidence="2" id="KW-1185">Reference proteome</keyword>
<protein>
    <submittedName>
        <fullName evidence="1">Endogenous inhibitor of DNA gyrase (YacG/DUF329 family)</fullName>
    </submittedName>
</protein>
<reference evidence="1 2" key="1">
    <citation type="submission" date="2020-08" db="EMBL/GenBank/DDBJ databases">
        <title>Genomic Encyclopedia of Type Strains, Phase IV (KMG-IV): sequencing the most valuable type-strain genomes for metagenomic binning, comparative biology and taxonomic classification.</title>
        <authorList>
            <person name="Goeker M."/>
        </authorList>
    </citation>
    <scope>NUCLEOTIDE SEQUENCE [LARGE SCALE GENOMIC DNA]</scope>
    <source>
        <strain evidence="1 2">DSM 29853</strain>
    </source>
</reference>
<organism evidence="1 2">
    <name type="scientific">Gellertiella hungarica</name>
    <dbReference type="NCBI Taxonomy" id="1572859"/>
    <lineage>
        <taxon>Bacteria</taxon>
        <taxon>Pseudomonadati</taxon>
        <taxon>Pseudomonadota</taxon>
        <taxon>Alphaproteobacteria</taxon>
        <taxon>Hyphomicrobiales</taxon>
        <taxon>Rhizobiaceae</taxon>
        <taxon>Gellertiella</taxon>
    </lineage>
</organism>
<dbReference type="AlphaFoldDB" id="A0A7W6NKC6"/>
<evidence type="ECO:0000313" key="2">
    <source>
        <dbReference type="Proteomes" id="UP000528286"/>
    </source>
</evidence>
<proteinExistence type="predicted"/>
<sequence length="390" mass="43328">MLQIVCTEGGISGEKIPFPGALLKQAGRISVANTRLKAEGTPLKALTRKMGDELFRRHVKEASIILGAGTFSKFEHEGACRSGLRSALCSDGWGWSDADIIAAGITAAALKAIGAVRPTWQEGQPEYALDGIKVVERVFCKGCGVKIPEQDSERPRDYCEPRCVQAHHGRMAAIFGRQRTRMELIAAWVAKRENFSPSESTCERCGKMFPVKNSYRERKYCSSEYRSAVMKNPRKPIAPIPCPQCQVSFLPKTKAVKFCSRTCVAQSYVAAARRAPKECRHCSKTFQPSVKDESFCSRDCRFRANRKSMVDKPCLSCGAIFTARSEAYKFCSKPCYHDHKASQKAVISCPTCKTQFRRGVKSGRKTYCSDRCRPIGKISASNLRCSEVRS</sequence>
<dbReference type="Proteomes" id="UP000528286">
    <property type="component" value="Unassembled WGS sequence"/>
</dbReference>
<gene>
    <name evidence="1" type="ORF">GGR23_001920</name>
</gene>
<accession>A0A7W6NKC6</accession>
<dbReference type="EMBL" id="JACIEZ010000003">
    <property type="protein sequence ID" value="MBB4064733.1"/>
    <property type="molecule type" value="Genomic_DNA"/>
</dbReference>